<sequence>MDRTLILKLNRLSRQPGASIRYIMHAPGKSCLTMAVRSCEIKALVENMSGATRAITGRAYR</sequence>
<protein>
    <submittedName>
        <fullName evidence="1">Uncharacterized protein</fullName>
    </submittedName>
</protein>
<dbReference type="GeneID" id="93573531"/>
<name>A0A1L9UIK6_ASPBC</name>
<dbReference type="RefSeq" id="XP_067478667.1">
    <property type="nucleotide sequence ID" value="XM_067621043.1"/>
</dbReference>
<reference evidence="2" key="1">
    <citation type="journal article" date="2017" name="Genome Biol.">
        <title>Comparative genomics reveals high biological diversity and specific adaptations in the industrially and medically important fungal genus Aspergillus.</title>
        <authorList>
            <person name="de Vries R.P."/>
            <person name="Riley R."/>
            <person name="Wiebenga A."/>
            <person name="Aguilar-Osorio G."/>
            <person name="Amillis S."/>
            <person name="Uchima C.A."/>
            <person name="Anderluh G."/>
            <person name="Asadollahi M."/>
            <person name="Askin M."/>
            <person name="Barry K."/>
            <person name="Battaglia E."/>
            <person name="Bayram O."/>
            <person name="Benocci T."/>
            <person name="Braus-Stromeyer S.A."/>
            <person name="Caldana C."/>
            <person name="Canovas D."/>
            <person name="Cerqueira G.C."/>
            <person name="Chen F."/>
            <person name="Chen W."/>
            <person name="Choi C."/>
            <person name="Clum A."/>
            <person name="Dos Santos R.A."/>
            <person name="Damasio A.R."/>
            <person name="Diallinas G."/>
            <person name="Emri T."/>
            <person name="Fekete E."/>
            <person name="Flipphi M."/>
            <person name="Freyberg S."/>
            <person name="Gallo A."/>
            <person name="Gournas C."/>
            <person name="Habgood R."/>
            <person name="Hainaut M."/>
            <person name="Harispe M.L."/>
            <person name="Henrissat B."/>
            <person name="Hilden K.S."/>
            <person name="Hope R."/>
            <person name="Hossain A."/>
            <person name="Karabika E."/>
            <person name="Karaffa L."/>
            <person name="Karanyi Z."/>
            <person name="Krasevec N."/>
            <person name="Kuo A."/>
            <person name="Kusch H."/>
            <person name="LaButti K."/>
            <person name="Lagendijk E.L."/>
            <person name="Lapidus A."/>
            <person name="Levasseur A."/>
            <person name="Lindquist E."/>
            <person name="Lipzen A."/>
            <person name="Logrieco A.F."/>
            <person name="MacCabe A."/>
            <person name="Maekelae M.R."/>
            <person name="Malavazi I."/>
            <person name="Melin P."/>
            <person name="Meyer V."/>
            <person name="Mielnichuk N."/>
            <person name="Miskei M."/>
            <person name="Molnar A.P."/>
            <person name="Mule G."/>
            <person name="Ngan C.Y."/>
            <person name="Orejas M."/>
            <person name="Orosz E."/>
            <person name="Ouedraogo J.P."/>
            <person name="Overkamp K.M."/>
            <person name="Park H.-S."/>
            <person name="Perrone G."/>
            <person name="Piumi F."/>
            <person name="Punt P.J."/>
            <person name="Ram A.F."/>
            <person name="Ramon A."/>
            <person name="Rauscher S."/>
            <person name="Record E."/>
            <person name="Riano-Pachon D.M."/>
            <person name="Robert V."/>
            <person name="Roehrig J."/>
            <person name="Ruller R."/>
            <person name="Salamov A."/>
            <person name="Salih N.S."/>
            <person name="Samson R.A."/>
            <person name="Sandor E."/>
            <person name="Sanguinetti M."/>
            <person name="Schuetze T."/>
            <person name="Sepcic K."/>
            <person name="Shelest E."/>
            <person name="Sherlock G."/>
            <person name="Sophianopoulou V."/>
            <person name="Squina F.M."/>
            <person name="Sun H."/>
            <person name="Susca A."/>
            <person name="Todd R.B."/>
            <person name="Tsang A."/>
            <person name="Unkles S.E."/>
            <person name="van de Wiele N."/>
            <person name="van Rossen-Uffink D."/>
            <person name="Oliveira J.V."/>
            <person name="Vesth T.C."/>
            <person name="Visser J."/>
            <person name="Yu J.-H."/>
            <person name="Zhou M."/>
            <person name="Andersen M.R."/>
            <person name="Archer D.B."/>
            <person name="Baker S.E."/>
            <person name="Benoit I."/>
            <person name="Brakhage A.A."/>
            <person name="Braus G.H."/>
            <person name="Fischer R."/>
            <person name="Frisvad J.C."/>
            <person name="Goldman G.H."/>
            <person name="Houbraken J."/>
            <person name="Oakley B."/>
            <person name="Pocsi I."/>
            <person name="Scazzocchio C."/>
            <person name="Seiboth B."/>
            <person name="vanKuyk P.A."/>
            <person name="Wortman J."/>
            <person name="Dyer P.S."/>
            <person name="Grigoriev I.V."/>
        </authorList>
    </citation>
    <scope>NUCLEOTIDE SEQUENCE [LARGE SCALE GENOMIC DNA]</scope>
    <source>
        <strain evidence="2">CBS 101740 / IMI 381727 / IBT 21946</strain>
    </source>
</reference>
<accession>A0A1L9UIK6</accession>
<dbReference type="AlphaFoldDB" id="A0A1L9UIK6"/>
<evidence type="ECO:0000313" key="1">
    <source>
        <dbReference type="EMBL" id="OJJ71419.1"/>
    </source>
</evidence>
<dbReference type="VEuPathDB" id="FungiDB:ASPBRDRAFT_196918"/>
<organism evidence="1 2">
    <name type="scientific">Aspergillus brasiliensis (strain CBS 101740 / IMI 381727 / IBT 21946)</name>
    <dbReference type="NCBI Taxonomy" id="767769"/>
    <lineage>
        <taxon>Eukaryota</taxon>
        <taxon>Fungi</taxon>
        <taxon>Dikarya</taxon>
        <taxon>Ascomycota</taxon>
        <taxon>Pezizomycotina</taxon>
        <taxon>Eurotiomycetes</taxon>
        <taxon>Eurotiomycetidae</taxon>
        <taxon>Eurotiales</taxon>
        <taxon>Aspergillaceae</taxon>
        <taxon>Aspergillus</taxon>
        <taxon>Aspergillus subgen. Circumdati</taxon>
    </lineage>
</organism>
<gene>
    <name evidence="1" type="ORF">ASPBRDRAFT_196918</name>
</gene>
<evidence type="ECO:0000313" key="2">
    <source>
        <dbReference type="Proteomes" id="UP000184499"/>
    </source>
</evidence>
<dbReference type="EMBL" id="KV878685">
    <property type="protein sequence ID" value="OJJ71419.1"/>
    <property type="molecule type" value="Genomic_DNA"/>
</dbReference>
<keyword evidence="2" id="KW-1185">Reference proteome</keyword>
<proteinExistence type="predicted"/>
<dbReference type="Proteomes" id="UP000184499">
    <property type="component" value="Unassembled WGS sequence"/>
</dbReference>